<protein>
    <submittedName>
        <fullName evidence="3">VanZ family protein</fullName>
    </submittedName>
</protein>
<dbReference type="EMBL" id="JBHSTE010000003">
    <property type="protein sequence ID" value="MFC6333045.1"/>
    <property type="molecule type" value="Genomic_DNA"/>
</dbReference>
<sequence length="142" mass="16366">MMRMLYHLILAGYTLLVAYWMLFAFGRRVGTDYMYNLVPFQTIKLYLDIDKFNTSTWIINLLGNVGVFMPFGVLIPIVFRCRYGRSLGIFTLGIVILELVQLLTKRGSLDTDDYLLNALGFTIGYGGYKLVSAFYEKIMKKQ</sequence>
<keyword evidence="1" id="KW-0472">Membrane</keyword>
<name>A0ABW1V3A0_9BACL</name>
<keyword evidence="1" id="KW-1133">Transmembrane helix</keyword>
<comment type="caution">
    <text evidence="3">The sequence shown here is derived from an EMBL/GenBank/DDBJ whole genome shotgun (WGS) entry which is preliminary data.</text>
</comment>
<accession>A0ABW1V3A0</accession>
<feature type="transmembrane region" description="Helical" evidence="1">
    <location>
        <begin position="86"/>
        <end position="103"/>
    </location>
</feature>
<keyword evidence="4" id="KW-1185">Reference proteome</keyword>
<dbReference type="InterPro" id="IPR053150">
    <property type="entry name" value="Teicoplanin_resist-assoc"/>
</dbReference>
<feature type="transmembrane region" description="Helical" evidence="1">
    <location>
        <begin position="57"/>
        <end position="79"/>
    </location>
</feature>
<feature type="transmembrane region" description="Helical" evidence="1">
    <location>
        <begin position="115"/>
        <end position="135"/>
    </location>
</feature>
<dbReference type="PANTHER" id="PTHR36834">
    <property type="entry name" value="MEMBRANE PROTEIN-RELATED"/>
    <property type="match status" value="1"/>
</dbReference>
<reference evidence="4" key="1">
    <citation type="journal article" date="2019" name="Int. J. Syst. Evol. Microbiol.">
        <title>The Global Catalogue of Microorganisms (GCM) 10K type strain sequencing project: providing services to taxonomists for standard genome sequencing and annotation.</title>
        <authorList>
            <consortium name="The Broad Institute Genomics Platform"/>
            <consortium name="The Broad Institute Genome Sequencing Center for Infectious Disease"/>
            <person name="Wu L."/>
            <person name="Ma J."/>
        </authorList>
    </citation>
    <scope>NUCLEOTIDE SEQUENCE [LARGE SCALE GENOMIC DNA]</scope>
    <source>
        <strain evidence="4">PCU 280</strain>
    </source>
</reference>
<dbReference type="PANTHER" id="PTHR36834:SF1">
    <property type="entry name" value="INTEGRAL MEMBRANE PROTEIN"/>
    <property type="match status" value="1"/>
</dbReference>
<dbReference type="InterPro" id="IPR006976">
    <property type="entry name" value="VanZ-like"/>
</dbReference>
<evidence type="ECO:0000313" key="4">
    <source>
        <dbReference type="Proteomes" id="UP001596233"/>
    </source>
</evidence>
<keyword evidence="1" id="KW-0812">Transmembrane</keyword>
<evidence type="ECO:0000256" key="1">
    <source>
        <dbReference type="SAM" id="Phobius"/>
    </source>
</evidence>
<organism evidence="3 4">
    <name type="scientific">Paenibacillus septentrionalis</name>
    <dbReference type="NCBI Taxonomy" id="429342"/>
    <lineage>
        <taxon>Bacteria</taxon>
        <taxon>Bacillati</taxon>
        <taxon>Bacillota</taxon>
        <taxon>Bacilli</taxon>
        <taxon>Bacillales</taxon>
        <taxon>Paenibacillaceae</taxon>
        <taxon>Paenibacillus</taxon>
    </lineage>
</organism>
<evidence type="ECO:0000259" key="2">
    <source>
        <dbReference type="Pfam" id="PF04892"/>
    </source>
</evidence>
<dbReference type="RefSeq" id="WP_379234094.1">
    <property type="nucleotide sequence ID" value="NZ_JBHSTE010000003.1"/>
</dbReference>
<proteinExistence type="predicted"/>
<evidence type="ECO:0000313" key="3">
    <source>
        <dbReference type="EMBL" id="MFC6333045.1"/>
    </source>
</evidence>
<feature type="domain" description="VanZ-like" evidence="2">
    <location>
        <begin position="13"/>
        <end position="131"/>
    </location>
</feature>
<dbReference type="Proteomes" id="UP001596233">
    <property type="component" value="Unassembled WGS sequence"/>
</dbReference>
<gene>
    <name evidence="3" type="ORF">ACFP56_10455</name>
</gene>
<dbReference type="Pfam" id="PF04892">
    <property type="entry name" value="VanZ"/>
    <property type="match status" value="1"/>
</dbReference>